<evidence type="ECO:0000256" key="4">
    <source>
        <dbReference type="ARBA" id="ARBA00022917"/>
    </source>
</evidence>
<dbReference type="RefSeq" id="WP_055287353.1">
    <property type="nucleotide sequence ID" value="NZ_CYYP01000017.1"/>
</dbReference>
<keyword evidence="4 5" id="KW-0648">Protein biosynthesis</keyword>
<sequence length="306" mass="31802">MRIVFMGTPDFAVPSLTSLVEAGNEIALVVTRPDAVRGRGKKLEPSPVKAKALELGLPVVEANRMTAEVIESLQAAQADIFCVAAYGCILPDEVLHMAPLGIVNVHASLLPRWRGAAPIQRAILAGDEVAGVSIMRIGHGVDTGAYCAQASTSVAGKHAEALTMELGELGGKLFADTLPSLADGTAVWTEQDESLVTHAAKISKQEMRLDPQMAALDCVRHVLASSDTAPARCVIAGKSVRVLDAAPADVSLGEGAVAVKSKRVYLGLSDGAVELLEVKPDGKRAMAASAWAAGLQGAELSWGVLS</sequence>
<dbReference type="PANTHER" id="PTHR11138:SF5">
    <property type="entry name" value="METHIONYL-TRNA FORMYLTRANSFERASE, MITOCHONDRIAL"/>
    <property type="match status" value="1"/>
</dbReference>
<name>A0A174FNB9_9ACTN</name>
<dbReference type="InterPro" id="IPR011034">
    <property type="entry name" value="Formyl_transferase-like_C_sf"/>
</dbReference>
<dbReference type="Pfam" id="PF00551">
    <property type="entry name" value="Formyl_trans_N"/>
    <property type="match status" value="1"/>
</dbReference>
<dbReference type="HAMAP" id="MF_00182">
    <property type="entry name" value="Formyl_trans"/>
    <property type="match status" value="1"/>
</dbReference>
<dbReference type="InterPro" id="IPR005793">
    <property type="entry name" value="Formyl_trans_C"/>
</dbReference>
<dbReference type="InterPro" id="IPR002376">
    <property type="entry name" value="Formyl_transf_N"/>
</dbReference>
<dbReference type="PANTHER" id="PTHR11138">
    <property type="entry name" value="METHIONYL-TRNA FORMYLTRANSFERASE"/>
    <property type="match status" value="1"/>
</dbReference>
<dbReference type="SUPFAM" id="SSF50486">
    <property type="entry name" value="FMT C-terminal domain-like"/>
    <property type="match status" value="1"/>
</dbReference>
<dbReference type="GO" id="GO:0004479">
    <property type="term" value="F:methionyl-tRNA formyltransferase activity"/>
    <property type="evidence" value="ECO:0007669"/>
    <property type="project" value="UniProtKB-UniRule"/>
</dbReference>
<dbReference type="Proteomes" id="UP000095468">
    <property type="component" value="Unassembled WGS sequence"/>
</dbReference>
<evidence type="ECO:0000256" key="5">
    <source>
        <dbReference type="HAMAP-Rule" id="MF_00182"/>
    </source>
</evidence>
<comment type="catalytic activity">
    <reaction evidence="5">
        <text>L-methionyl-tRNA(fMet) + (6R)-10-formyltetrahydrofolate = N-formyl-L-methionyl-tRNA(fMet) + (6S)-5,6,7,8-tetrahydrofolate + H(+)</text>
        <dbReference type="Rhea" id="RHEA:24380"/>
        <dbReference type="Rhea" id="RHEA-COMP:9952"/>
        <dbReference type="Rhea" id="RHEA-COMP:9953"/>
        <dbReference type="ChEBI" id="CHEBI:15378"/>
        <dbReference type="ChEBI" id="CHEBI:57453"/>
        <dbReference type="ChEBI" id="CHEBI:78530"/>
        <dbReference type="ChEBI" id="CHEBI:78844"/>
        <dbReference type="ChEBI" id="CHEBI:195366"/>
        <dbReference type="EC" id="2.1.2.9"/>
    </reaction>
</comment>
<dbReference type="CDD" id="cd08646">
    <property type="entry name" value="FMT_core_Met-tRNA-FMT_N"/>
    <property type="match status" value="1"/>
</dbReference>
<dbReference type="InterPro" id="IPR036477">
    <property type="entry name" value="Formyl_transf_N_sf"/>
</dbReference>
<protein>
    <recommendedName>
        <fullName evidence="2 5">Methionyl-tRNA formyltransferase</fullName>
        <ecNumber evidence="2 5">2.1.2.9</ecNumber>
    </recommendedName>
</protein>
<dbReference type="InterPro" id="IPR005794">
    <property type="entry name" value="Fmt"/>
</dbReference>
<evidence type="ECO:0000256" key="3">
    <source>
        <dbReference type="ARBA" id="ARBA00022679"/>
    </source>
</evidence>
<dbReference type="SUPFAM" id="SSF53328">
    <property type="entry name" value="Formyltransferase"/>
    <property type="match status" value="1"/>
</dbReference>
<evidence type="ECO:0000259" key="7">
    <source>
        <dbReference type="Pfam" id="PF02911"/>
    </source>
</evidence>
<reference evidence="8 9" key="1">
    <citation type="submission" date="2015-09" db="EMBL/GenBank/DDBJ databases">
        <authorList>
            <consortium name="Pathogen Informatics"/>
        </authorList>
    </citation>
    <scope>NUCLEOTIDE SEQUENCE [LARGE SCALE GENOMIC DNA]</scope>
    <source>
        <strain evidence="8 9">2789STDY5608823</strain>
    </source>
</reference>
<dbReference type="EMBL" id="CYYP01000017">
    <property type="protein sequence ID" value="CUO50000.1"/>
    <property type="molecule type" value="Genomic_DNA"/>
</dbReference>
<dbReference type="InterPro" id="IPR041711">
    <property type="entry name" value="Met-tRNA-FMT_N"/>
</dbReference>
<organism evidence="8 9">
    <name type="scientific">Collinsella aerofaciens</name>
    <dbReference type="NCBI Taxonomy" id="74426"/>
    <lineage>
        <taxon>Bacteria</taxon>
        <taxon>Bacillati</taxon>
        <taxon>Actinomycetota</taxon>
        <taxon>Coriobacteriia</taxon>
        <taxon>Coriobacteriales</taxon>
        <taxon>Coriobacteriaceae</taxon>
        <taxon>Collinsella</taxon>
    </lineage>
</organism>
<feature type="binding site" evidence="5">
    <location>
        <begin position="108"/>
        <end position="111"/>
    </location>
    <ligand>
        <name>(6S)-5,6,7,8-tetrahydrofolate</name>
        <dbReference type="ChEBI" id="CHEBI:57453"/>
    </ligand>
</feature>
<feature type="domain" description="Formyl transferase C-terminal" evidence="7">
    <location>
        <begin position="201"/>
        <end position="295"/>
    </location>
</feature>
<dbReference type="NCBIfam" id="TIGR00460">
    <property type="entry name" value="fmt"/>
    <property type="match status" value="1"/>
</dbReference>
<comment type="function">
    <text evidence="5">Attaches a formyl group to the free amino group of methionyl-tRNA(fMet). The formyl group appears to play a dual role in the initiator identity of N-formylmethionyl-tRNA by promoting its recognition by IF2 and preventing the misappropriation of this tRNA by the elongation apparatus.</text>
</comment>
<evidence type="ECO:0000259" key="6">
    <source>
        <dbReference type="Pfam" id="PF00551"/>
    </source>
</evidence>
<evidence type="ECO:0000256" key="1">
    <source>
        <dbReference type="ARBA" id="ARBA00010699"/>
    </source>
</evidence>
<accession>A0A174FNB9</accession>
<evidence type="ECO:0000256" key="2">
    <source>
        <dbReference type="ARBA" id="ARBA00012261"/>
    </source>
</evidence>
<proteinExistence type="inferred from homology"/>
<gene>
    <name evidence="5 8" type="primary">fmt</name>
    <name evidence="8" type="ORF">ERS852381_01712</name>
</gene>
<evidence type="ECO:0000313" key="9">
    <source>
        <dbReference type="Proteomes" id="UP000095468"/>
    </source>
</evidence>
<evidence type="ECO:0000313" key="8">
    <source>
        <dbReference type="EMBL" id="CUO50000.1"/>
    </source>
</evidence>
<dbReference type="Pfam" id="PF02911">
    <property type="entry name" value="Formyl_trans_C"/>
    <property type="match status" value="1"/>
</dbReference>
<feature type="domain" description="Formyl transferase N-terminal" evidence="6">
    <location>
        <begin position="1"/>
        <end position="172"/>
    </location>
</feature>
<dbReference type="EC" id="2.1.2.9" evidence="2 5"/>
<dbReference type="AlphaFoldDB" id="A0A174FNB9"/>
<comment type="similarity">
    <text evidence="1 5">Belongs to the Fmt family.</text>
</comment>
<dbReference type="Gene3D" id="3.40.50.12230">
    <property type="match status" value="1"/>
</dbReference>
<keyword evidence="3 5" id="KW-0808">Transferase</keyword>